<dbReference type="AlphaFoldDB" id="A0A1H1WKN4"/>
<dbReference type="STRING" id="630515.SAMN04489812_3665"/>
<dbReference type="GO" id="GO:0016301">
    <property type="term" value="F:kinase activity"/>
    <property type="evidence" value="ECO:0007669"/>
    <property type="project" value="UniProtKB-KW"/>
</dbReference>
<dbReference type="EMBL" id="LT629772">
    <property type="protein sequence ID" value="SDS96749.1"/>
    <property type="molecule type" value="Genomic_DNA"/>
</dbReference>
<name>A0A1H1WKN4_9ACTN</name>
<organism evidence="1 2">
    <name type="scientific">Microlunatus soli</name>
    <dbReference type="NCBI Taxonomy" id="630515"/>
    <lineage>
        <taxon>Bacteria</taxon>
        <taxon>Bacillati</taxon>
        <taxon>Actinomycetota</taxon>
        <taxon>Actinomycetes</taxon>
        <taxon>Propionibacteriales</taxon>
        <taxon>Propionibacteriaceae</taxon>
        <taxon>Microlunatus</taxon>
    </lineage>
</organism>
<evidence type="ECO:0000313" key="1">
    <source>
        <dbReference type="EMBL" id="SDS96749.1"/>
    </source>
</evidence>
<protein>
    <submittedName>
        <fullName evidence="1">Predicted kinase</fullName>
    </submittedName>
</protein>
<dbReference type="PANTHER" id="PTHR37807:SF3">
    <property type="entry name" value="OS07G0160300 PROTEIN"/>
    <property type="match status" value="1"/>
</dbReference>
<reference evidence="1 2" key="1">
    <citation type="submission" date="2016-10" db="EMBL/GenBank/DDBJ databases">
        <authorList>
            <person name="de Groot N.N."/>
        </authorList>
    </citation>
    <scope>NUCLEOTIDE SEQUENCE [LARGE SCALE GENOMIC DNA]</scope>
    <source>
        <strain evidence="1 2">DSM 21800</strain>
    </source>
</reference>
<dbReference type="Proteomes" id="UP000199103">
    <property type="component" value="Chromosome I"/>
</dbReference>
<keyword evidence="1" id="KW-0808">Transferase</keyword>
<gene>
    <name evidence="1" type="ORF">SAMN04489812_3665</name>
</gene>
<dbReference type="RefSeq" id="WP_091526905.1">
    <property type="nucleotide sequence ID" value="NZ_LT629772.1"/>
</dbReference>
<dbReference type="Gene3D" id="3.40.50.300">
    <property type="entry name" value="P-loop containing nucleotide triphosphate hydrolases"/>
    <property type="match status" value="1"/>
</dbReference>
<dbReference type="PANTHER" id="PTHR37807">
    <property type="entry name" value="OS07G0160300 PROTEIN"/>
    <property type="match status" value="1"/>
</dbReference>
<sequence>MPQTEAQLIAVGGFPGSGKSSVSGIVATELGYPVLASDLFGNTIKDVLVQHGSDSGLSSLAFRAGYATLFAVAEEIVGHRCSVIIDCSLGWQFQWDALDAIGRRTGVRPQPVILECSPATCIRRLEQRHRRDPVRYPSATEFFDQPQLRDVRRVLETIERPDVRRIDAERPIAEVCADLRRAIGRPQHLDASSTAARWET</sequence>
<keyword evidence="2" id="KW-1185">Reference proteome</keyword>
<dbReference type="SUPFAM" id="SSF52540">
    <property type="entry name" value="P-loop containing nucleoside triphosphate hydrolases"/>
    <property type="match status" value="1"/>
</dbReference>
<dbReference type="Pfam" id="PF13671">
    <property type="entry name" value="AAA_33"/>
    <property type="match status" value="1"/>
</dbReference>
<evidence type="ECO:0000313" key="2">
    <source>
        <dbReference type="Proteomes" id="UP000199103"/>
    </source>
</evidence>
<keyword evidence="1" id="KW-0418">Kinase</keyword>
<dbReference type="OrthoDB" id="9810277at2"/>
<proteinExistence type="predicted"/>
<accession>A0A1H1WKN4</accession>
<dbReference type="InterPro" id="IPR027417">
    <property type="entry name" value="P-loop_NTPase"/>
</dbReference>